<evidence type="ECO:0000313" key="2">
    <source>
        <dbReference type="EMBL" id="PIO61154.1"/>
    </source>
</evidence>
<sequence length="167" mass="18560">MPSSPPAAHSSPREEHRVPPTSPSAQHPVASYSASLPSPLNRPSYPNSNYQQLPGKTFPTVRYLPKGPTSPSSLPNGNAAYGKPPMYNNPPIVRPQQEPVVVRPIELAMPKDEMNLRHREEHPRSTTTFGVMAPTAFTQSHDAVNEELDRLDAKGINMTEEETRRYR</sequence>
<evidence type="ECO:0000256" key="1">
    <source>
        <dbReference type="SAM" id="MobiDB-lite"/>
    </source>
</evidence>
<feature type="compositionally biased region" description="Polar residues" evidence="1">
    <location>
        <begin position="44"/>
        <end position="54"/>
    </location>
</feature>
<dbReference type="Proteomes" id="UP000230423">
    <property type="component" value="Unassembled WGS sequence"/>
</dbReference>
<dbReference type="OrthoDB" id="5864273at2759"/>
<feature type="compositionally biased region" description="Basic and acidic residues" evidence="1">
    <location>
        <begin position="111"/>
        <end position="124"/>
    </location>
</feature>
<name>A0A2G9TT42_TELCI</name>
<organism evidence="2 3">
    <name type="scientific">Teladorsagia circumcincta</name>
    <name type="common">Brown stomach worm</name>
    <name type="synonym">Ostertagia circumcincta</name>
    <dbReference type="NCBI Taxonomy" id="45464"/>
    <lineage>
        <taxon>Eukaryota</taxon>
        <taxon>Metazoa</taxon>
        <taxon>Ecdysozoa</taxon>
        <taxon>Nematoda</taxon>
        <taxon>Chromadorea</taxon>
        <taxon>Rhabditida</taxon>
        <taxon>Rhabditina</taxon>
        <taxon>Rhabditomorpha</taxon>
        <taxon>Strongyloidea</taxon>
        <taxon>Trichostrongylidae</taxon>
        <taxon>Teladorsagia</taxon>
    </lineage>
</organism>
<dbReference type="EMBL" id="KZ354115">
    <property type="protein sequence ID" value="PIO61154.1"/>
    <property type="molecule type" value="Genomic_DNA"/>
</dbReference>
<feature type="region of interest" description="Disordered" evidence="1">
    <location>
        <begin position="111"/>
        <end position="130"/>
    </location>
</feature>
<accession>A0A2G9TT42</accession>
<proteinExistence type="predicted"/>
<keyword evidence="3" id="KW-1185">Reference proteome</keyword>
<feature type="compositionally biased region" description="Low complexity" evidence="1">
    <location>
        <begin position="1"/>
        <end position="10"/>
    </location>
</feature>
<feature type="region of interest" description="Disordered" evidence="1">
    <location>
        <begin position="1"/>
        <end position="94"/>
    </location>
</feature>
<reference evidence="2 3" key="1">
    <citation type="submission" date="2015-09" db="EMBL/GenBank/DDBJ databases">
        <title>Draft genome of the parasitic nematode Teladorsagia circumcincta isolate WARC Sus (inbred).</title>
        <authorList>
            <person name="Mitreva M."/>
        </authorList>
    </citation>
    <scope>NUCLEOTIDE SEQUENCE [LARGE SCALE GENOMIC DNA]</scope>
    <source>
        <strain evidence="2 3">S</strain>
    </source>
</reference>
<protein>
    <submittedName>
        <fullName evidence="2">Uncharacterized protein</fullName>
    </submittedName>
</protein>
<dbReference type="AlphaFoldDB" id="A0A2G9TT42"/>
<gene>
    <name evidence="2" type="ORF">TELCIR_17331</name>
</gene>
<evidence type="ECO:0000313" key="3">
    <source>
        <dbReference type="Proteomes" id="UP000230423"/>
    </source>
</evidence>